<dbReference type="EMBL" id="JXTI01000118">
    <property type="protein sequence ID" value="KWX12426.1"/>
    <property type="molecule type" value="Genomic_DNA"/>
</dbReference>
<keyword evidence="2" id="KW-1133">Transmembrane helix</keyword>
<feature type="compositionally biased region" description="Basic and acidic residues" evidence="1">
    <location>
        <begin position="2579"/>
        <end position="2588"/>
    </location>
</feature>
<proteinExistence type="predicted"/>
<evidence type="ECO:0000313" key="3">
    <source>
        <dbReference type="EMBL" id="KWX12426.1"/>
    </source>
</evidence>
<feature type="region of interest" description="Disordered" evidence="1">
    <location>
        <begin position="515"/>
        <end position="534"/>
    </location>
</feature>
<feature type="region of interest" description="Disordered" evidence="1">
    <location>
        <begin position="3497"/>
        <end position="3532"/>
    </location>
</feature>
<feature type="region of interest" description="Disordered" evidence="1">
    <location>
        <begin position="2328"/>
        <end position="2349"/>
    </location>
</feature>
<keyword evidence="2" id="KW-0812">Transmembrane</keyword>
<feature type="compositionally biased region" description="Polar residues" evidence="1">
    <location>
        <begin position="3519"/>
        <end position="3532"/>
    </location>
</feature>
<accession>A0A132NQW4</accession>
<feature type="compositionally biased region" description="Polar residues" evidence="1">
    <location>
        <begin position="2564"/>
        <end position="2574"/>
    </location>
</feature>
<protein>
    <submittedName>
        <fullName evidence="3">Uncharacterized protein</fullName>
    </submittedName>
</protein>
<dbReference type="VEuPathDB" id="GiardiaDB:QR46_3601"/>
<feature type="region of interest" description="Disordered" evidence="1">
    <location>
        <begin position="2061"/>
        <end position="2111"/>
    </location>
</feature>
<reference evidence="3 4" key="1">
    <citation type="journal article" date="2015" name="Mol. Biochem. Parasitol.">
        <title>Identification of polymorphic genes for use in assemblage B genotyping assays through comparative genomics of multiple assemblage B Giardia duodenalis isolates.</title>
        <authorList>
            <person name="Wielinga C."/>
            <person name="Thompson R.C."/>
            <person name="Monis P."/>
            <person name="Ryan U."/>
        </authorList>
    </citation>
    <scope>NUCLEOTIDE SEQUENCE [LARGE SCALE GENOMIC DNA]</scope>
    <source>
        <strain evidence="3 4">BAH15c1</strain>
    </source>
</reference>
<name>A0A132NQW4_GIAIN</name>
<feature type="compositionally biased region" description="Polar residues" evidence="1">
    <location>
        <begin position="2063"/>
        <end position="2087"/>
    </location>
</feature>
<dbReference type="Proteomes" id="UP000070089">
    <property type="component" value="Unassembled WGS sequence"/>
</dbReference>
<feature type="region of interest" description="Disordered" evidence="1">
    <location>
        <begin position="2550"/>
        <end position="2593"/>
    </location>
</feature>
<evidence type="ECO:0000256" key="2">
    <source>
        <dbReference type="SAM" id="Phobius"/>
    </source>
</evidence>
<sequence>MPSLLGTLSDITVIFISLGAVLLFGGVIYSLYFVVPILLAKLTQAIVNLYFRFYAKGYQRTRVHISYLRLGLFMRRIHLQNIYFSTAEYTIFVGDIHLHFSLLRNSGFLGKVLWEHVTKSQAKDAHSLTFPSFPAIVHVTGLDVHLYSRKPLPYEPTEEGLQRYIEECQSKLAGVATQRKLPFLFRVFGPVNLEVRGVRLVLSNPYLRCGIRATVGSASGVTGVYQEAELFTVYTLYIDLKLHSLNINFIENEFYNPIFDSKRQTFFEKKASIPLYCGRNSLSVSILSSPVSRLIFTTTSDLSKVPFRPGLHSSQDRSEIYDKSFPEGIISIRLIEPKITYSPWLERERKRIFSSFFPETFLPRPVWSLPANEELFFRPTLNYKISVIFDTPGTIQYWYRNTDQPYDPLKHDIILAWKRAQMESVRVSQQLREFKTSSTISYDSNPSTTHPTVDNSMTTQGLASSRGTANVDDDDCLESVSRSMYPTTTSPINSSAEEANALLGGNYSTSLAQLQPMHSRKGSNLSSHTRMKSSTTSKFVLDGIPGQAKRLRIGAQGSPLAGGAADELEVLMNQNQQFQSVANLQTAVFNDDLFAQFNLDSNALQMDNFDEPIYNAQSTKDDDQAPEERTLRQPRTLLSTVFSNTIPFVNRFIRSSASKGEQAFNIFDTSTENKNTDKNTIPPPTVGAYTSPHEGISFTCSAGTIILLQVPVFSYIPTRTRKVSAFVPHVSAKTTVIKQEFFVAENVSFVWDELTTGAEYSAPTKWNVGFFAENFRMELNGAIISQITHLLGDLAEDDSDLLSYYRKSLIPLIDNSTIILAHEFPIRNRGFDLYCNVPPNRLQTIKEVQYSRMKRFIPVTMEFTIRVVNYEIGVVTAADNVYSSMHHLSAVQPIQDFLIHKYSVAYHRLYCQHKMLTEHDFKEIRLVSAHHYVLHNNPFLNMFWRIPIVIGSSSRSIYSLLDLTIDVINNDYEQVTATLQNGTPVSESLRPNLDWLNTPYNVLTRSTTRKRRCGCFRRGKKSGYTIPTVSMIIQDSENLIPSNKGYAHSRYQSTHDHDTFESNTRSMRKGSKSCDETSIVPASAHSAAKLSSLHVLHQHHTTSWDTLGTSSASFQQNLHPCTVDEFLKVFSYDTPDAVDYCDHRIELLRIANNKKHANSNPLTYEEYLSLLTYAPATHSRLLFAGVDLSCGLTVPRLHNINACITEDAGLKERQYIVLDIRLILKATSIYVACASASRQHHFLKRLYSAKKAINKSLASPFTSGPLPRTELRMGTAKEILLDAHLDAPVIEPPGKSTKTSPSHAIETSSPLDCSCAQGSTLSLQLNILLPELLVSGSVIALYMHFLDNLFLAPKFPISEADYIIMPFNLRFKNQLARAYESYYLYRRLEASYANDLWLSSIQRAIKDSPKTDSADRLTDRDILIRLSQEATLNDQLTYSDVVYPITKAVSQYRRFSHYITSMKLLLTIHADRPTVSVTVHEFTELPHRFSFAYSDLHAEYDRLFATSLSDARSFITLRTSKLTFAILSSQSVISLSVSTTPLQGTYISHAHSKITTGGFDMHVVMPKTHESLYSLTTRTAYTMTLSTLKLSVYPEFVSTLTMVIRHFCLMFVTPSFNRTPTSFIDYNMVNRGTNTTSEVDHTEIYNHIKQIILNRMQTDLELLTNQSNFLLLCNYLENLTDSDHATILHRLYAKKPPIGQMKIDHGSFLLDNRTNSLVDGGPSIRQTGNHPDLTCSAVSSSSPSLDDIIYARCPDRLRYLLFYNGANWRLNAAQVISFDISIGQFDCSLIHALQFDSTLATPTSVIASVVSKRGVVCYINNHALKDTTRLFLRCTVPDIILRLREPFSQSTSVALKTALNVVIQQTGDNAVNKTVQSFYQEHHRHIISTVLLDSQTRTLATSIPTIVVSQGNDLTCFRKPDPVPVTLEGTVPVFMPTTNYCYPNSAYTTTEFTRRASSKTSLVEQYPLPTELEEIIRKEKGDNALHDIALRRAMYMQFIAPGIATTQKRFSRQRASIKTASTSSTTFYSTETDTYNDGDPGLARESTRLSRTMITAHAADDSSLYSTESTAGSAQTVQQGVNQNSYDETSDSILLPDEPPPRLLSPRSSECSWKRQVHQDDHTEEACAKPISVDQFAGIEEAFFPFLLPAHPFHSIVDPRLLAIYTSVSSSFHHNRSGSSGLAFRSKPGPYMGTVSHQSNCIYNPTTLPSDLIIPTSDPANVNISISIEKLRVYIKPEGIYATLLLVSQILSPDFTVAANVYTLLTTESSKSLLDVKHIYLCEMMLRTCYHVHLRQFLASQKPSRFHYISNLLYSQGQIDLSQTGKKDGQELKNSLNQSENRQEKRDRENSSEKVFMFINLIASQSQLLSSLNLSHFGRATHHPLEATITQLDGTSTRRYVLFTPQIEQYKLINKETITIEVSVRAAEVVALVDHLRTNVALRISQLSLAFALNSKVYSFNNHAYKIFCRLTDKFCPQANANRFRVQLGTLLSLKASDITLDTTGGTICTIQNVSLKLNHGAFLSQGGGNIHGGSKQSSVHSSAKKSPMKVDAMLSHKDKSVRTDTGSTQSAQHTHSRTSKDVTDLTDKSTSSRKNADTSLKIFLNTLCVEASSVSFNIVVMLLQPLVILATHYMVSFQRGEEAIVLSATISNLSRYMFLKTFTSQRRLVWHGLKSTSDVTESRNSLVSNLCTDFSDTQLHNLLIILSQKENNPSFEMTSKSVFIAFYKDLAKDPAISIGSRLRNWQKSVEQKQKSTDGGSQSRGPKLEFSIQSICRAQKCPPTIYKIKIDTGLKLVPLRSDAILLLALSIKEYNDTLSPSTDSTSLKQLVFWQNPRFETFRIPKEPVILQLNHMTKHLYVKSWGGKAQTTLASLQQGAGELASVKHMMQLSLSLHNELTIQVIGSTHLPYTTASNSIPPCFKAKLVKPKLNLSINERLAITLTYKTLTASFSLPLFLLASIGKFNSAFYAYNLDRVTDMYHSYTYQQPPSFLINIAVNLFSTNGIYRVLLNKDAHLCAETQKKAVHDQVLVSTSASSLPVSVPLAAPSATSTSMLVPPVLSNPHLAELRAFQEYEHTKVAPKEVDSSITLSAYEELSMTAGGDGTHSSSDTLTNAEPLKDDAYVTQLHTQDTLPLNQNYQSFDQFFIGSSTPNAQTEELEGNGFDALGDTFLLTKEPKLFITTLFGTETLGGPSAYVSQDTISAYSRAKLDANLVHSSPISLEDITLLRSKCSMRGQVSIRKWLLYISKLSDISIEVVFPDTTLSYVYATVETPIAVASFPSIKLTMNATPPLLDVFAYPFLYANFAADNITFGLHSKTCSVLSQKPLSFSIDESKRDYLVAIKSFETSYTQSVLQFTTTLGSTKVDSLTHVLLTHALEVDTSSFEIQFFNAHNRLLALLHDVWVEVKLYSSFSEMYSLVLSAWTDHAFYLFHEYTAQSFWDRFCRDIHSIREQKATASAATVTVDTEIPFVYSSRSTELQALQLRQPKRVHRPAPFSVGRSVKRQSAHKPDQERFVSPSSSNDTPKGNIQEQRDNLLTPLGSLSGNHVLFLSAELDEFILGIDNPRLVQCNAKLSKVTLSLSSLSHQTDCLHQLKQMTSKEVFSKIYYTISSSSKIRMASLPSMTSTFSNTTLRRNRYSPYEEDPNSVLDNFHHTQKKEEGCAQLISSVAGLLLANGKDMILVLNSTPLHIMLHSSYVNQDTIHTITLPTVDIKLLFKDLSSLIVQISVSSSQNFFSGELVVLVISLIKKLVNDIEMLLTNSSSIDKEICQMLLLTGAGDKLSTSWPSTFINPTTTSGLEEYSMQASTKAPLLRHCSIEFVLALTTLTITTTSHANVLILKELTFKMNYDPASRKQPTRSDIFARKGDGLGEFELTLNDIIFYTHVCRNQNEIYLEFHPEYLIFKTKDVEGLTKVFNDSTCESPRIIQNISSHISMSFTFTGKIPSKTALGLTLTVQTIGFLIHPLLYRHIVSLINDTRVWKESYTLIQSKYTPRTSKNSSGVDTMIDKMPSTTLEDRPSTLQQTSTRKDFCNLIQFTLEFNDIDVSVYSDCGLEFILADSKMTLEGTCARETSEEFVVELAIDELIGSIQLFIVPPYVAPLPADRHNDVQGGPWSIDAVLSFLNSTTAIPTGNVFDFCLSLRLKFQTGVSEISVIKNFQCRYPKLPLESTLPQPSSDSNELCNTLQLTLALTRFVLAINETAVPLLADFFFTSVRYISSEYSSAPDQAPTDAVRINAILTDETIENLLKRVEMIRQKTLYIKVDLSILRLGLEVYEFNDVRETIKQACEGYTNIQSSTSTSGTKIGAVLKADSSSAEAGTASSADEPNLSIQSQIAKRNIENPFIYSCSHYGHYGLIAGGSTKNLHGKSVKYKDSLPPILSIILPRLSFDLELVKVPKNDPCLYKSFDILRPFITSDFLKMDESTKLYIKPAAVSLMVVAATLYKRTLFLPPEVFRVFASFISKWLQVIEKYSLNTFGDHRAKKSSYSTSSDLDGEVGTVNRTEKPVSMVQTQIPQGTYTRNPWKADKVKQDLQSSAKNPTAEQTQDTLASNLAGLYEILQTGARRSSSSEINFLMNVLPDTLRMVVSLEIEQQVLILDSVARPIINRLATCILGDTYTANTSGYNSHNMVAGTTRHSRNSSKLDYAAVSPSSTNTPDHRYTKNTVFGGAAQEDMQPGYEVLSFVSINILPIKMELSATNDMNVRAIETSVTLVGLNVRVIPYAIQFISNLYKAYTAGTVDHAHPLVLSIKNVLVSITSTKSGGENQIPFNQTQSCKVNLESISLKLALHSFEHLSAVSAIWIHNTEKLRGMVAFRDIMHATSKQWSQDSAPEKSASSDKSIVGKYFLDLSITCQSVHTIVHDLSYYKLNPISSVYLAQNRAIRNRNATEKDALLTHGDIVSMILGQPDTVGGDVGKINHKRARSIMSSDNSAEVDIKYRNESTDRSTTGTFGYMQRLGQESYEEHPLHHATQADLEFGEANTGCRSQLTDQQLELILQLTALEKQQKVRVPILSVEFSNGGPALTCNIKRKATKLQATVSVGNLLLKYGHSIACKIALNGARLSIKNFSYSVADVTDMGTGDPKGQDICETISTSDAYTGIAEHSLFVASMLSSNEQLMVTMETALHLDQLIVHVFEEMELAYISIGGCSANLSACHTISEKILRNQLQYKKNRTSIGLGIKNVNAYIGMQAATAIYGSLQRLLSDTSKLWMEGKTIVQNHHTALSVDNILLKLKRYISKGERNKEKMRKQKELTQNDELYLQTIMSNDANQYMLYTLDAEHLSYFSKTAKVKVSLQIDSISLRMFQSTLLDNYHCAATISKLDVILSLSYNPADQSARTIPLKLQLTKKALLERLGRELATKDKPKTQTEAVDASSAEGVYTSLAAPSRSGDHRSRFHLNNMLAMAFSPDGLQLNDRLPVTPTTSITLSIALFTLNYGERLGQGANRIAINSIMSEESVDTEKVRQGLGYIHKGQYHDYIHLLAARDELSTIMSCTEVLKLGRSSWDISYSMICSVLKLPENSGPLYMLQMLSGLAKPNLSNLTAGSQFIAAVGTINSILSDILAFKRSVSRMSILAANKGDTRDASATNSMSASKEAFLHSSMDISPDDLSKLSAELSAEPKEASKAMEANMMRIHESERLWLLSQMNVENTDALLPNLGLLGKGGSDLLSSIIGSTLKNNRYLNKIFTGVTASLYRTGEDVTDFLITQAKKVFHTRDQKIGNLKATV</sequence>
<feature type="region of interest" description="Disordered" evidence="1">
    <location>
        <begin position="2011"/>
        <end position="2044"/>
    </location>
</feature>
<feature type="compositionally biased region" description="Polar residues" evidence="1">
    <location>
        <begin position="439"/>
        <end position="468"/>
    </location>
</feature>
<evidence type="ECO:0000313" key="4">
    <source>
        <dbReference type="Proteomes" id="UP000070089"/>
    </source>
</evidence>
<evidence type="ECO:0000256" key="1">
    <source>
        <dbReference type="SAM" id="MobiDB-lite"/>
    </source>
</evidence>
<keyword evidence="2" id="KW-0472">Membrane</keyword>
<comment type="caution">
    <text evidence="3">The sequence shown here is derived from an EMBL/GenBank/DDBJ whole genome shotgun (WGS) entry which is preliminary data.</text>
</comment>
<organism evidence="3 4">
    <name type="scientific">Giardia duodenalis assemblage B</name>
    <dbReference type="NCBI Taxonomy" id="1394984"/>
    <lineage>
        <taxon>Eukaryota</taxon>
        <taxon>Metamonada</taxon>
        <taxon>Diplomonadida</taxon>
        <taxon>Hexamitidae</taxon>
        <taxon>Giardiinae</taxon>
        <taxon>Giardia</taxon>
    </lineage>
</organism>
<feature type="transmembrane region" description="Helical" evidence="2">
    <location>
        <begin position="12"/>
        <end position="35"/>
    </location>
</feature>
<feature type="region of interest" description="Disordered" evidence="1">
    <location>
        <begin position="439"/>
        <end position="474"/>
    </location>
</feature>
<feature type="compositionally biased region" description="Low complexity" evidence="1">
    <location>
        <begin position="2016"/>
        <end position="2033"/>
    </location>
</feature>
<dbReference type="OrthoDB" id="10255826at2759"/>
<feature type="compositionally biased region" description="Polar residues" evidence="1">
    <location>
        <begin position="522"/>
        <end position="534"/>
    </location>
</feature>
<gene>
    <name evidence="3" type="ORF">QR46_3601</name>
</gene>